<dbReference type="EMBL" id="CTRP01000003">
    <property type="protein sequence ID" value="CQR71018.1"/>
    <property type="molecule type" value="Genomic_DNA"/>
</dbReference>
<accession>A0A0U1KUA1</accession>
<reference evidence="2" key="1">
    <citation type="submission" date="2015-03" db="EMBL/GenBank/DDBJ databases">
        <authorList>
            <person name="Nijsse Bart"/>
        </authorList>
    </citation>
    <scope>NUCLEOTIDE SEQUENCE [LARGE SCALE GENOMIC DNA]</scope>
</reference>
<protein>
    <submittedName>
        <fullName evidence="1">Methyl-accepting chemotaxis protein</fullName>
    </submittedName>
</protein>
<sequence>MNIRKKLTLLLLLASALPLLIFIGINLNNSIQLAQATAMSENSKRAEIVQEKVNSFIDKNMYEMKQVLHSKR</sequence>
<evidence type="ECO:0000313" key="2">
    <source>
        <dbReference type="Proteomes" id="UP000049855"/>
    </source>
</evidence>
<gene>
    <name evidence="1" type="ORF">SpAn4DRAFT_1996</name>
</gene>
<name>A0A0U1KUA1_9FIRM</name>
<dbReference type="Proteomes" id="UP000049855">
    <property type="component" value="Unassembled WGS sequence"/>
</dbReference>
<evidence type="ECO:0000313" key="1">
    <source>
        <dbReference type="EMBL" id="CQR71018.1"/>
    </source>
</evidence>
<dbReference type="RefSeq" id="WP_021169728.1">
    <property type="nucleotide sequence ID" value="NZ_CTRP01000003.1"/>
</dbReference>
<proteinExistence type="predicted"/>
<keyword evidence="2" id="KW-1185">Reference proteome</keyword>
<dbReference type="AlphaFoldDB" id="A0A0U1KUA1"/>
<organism evidence="1 2">
    <name type="scientific">Sporomusa ovata</name>
    <dbReference type="NCBI Taxonomy" id="2378"/>
    <lineage>
        <taxon>Bacteria</taxon>
        <taxon>Bacillati</taxon>
        <taxon>Bacillota</taxon>
        <taxon>Negativicutes</taxon>
        <taxon>Selenomonadales</taxon>
        <taxon>Sporomusaceae</taxon>
        <taxon>Sporomusa</taxon>
    </lineage>
</organism>